<dbReference type="InterPro" id="IPR025997">
    <property type="entry name" value="SBP_2_dom"/>
</dbReference>
<dbReference type="SUPFAM" id="SSF53822">
    <property type="entry name" value="Periplasmic binding protein-like I"/>
    <property type="match status" value="1"/>
</dbReference>
<evidence type="ECO:0000313" key="5">
    <source>
        <dbReference type="Proteomes" id="UP001595457"/>
    </source>
</evidence>
<protein>
    <submittedName>
        <fullName evidence="4">Substrate-binding domain-containing protein</fullName>
    </submittedName>
</protein>
<accession>A0ABV7AVB8</accession>
<dbReference type="Proteomes" id="UP001595457">
    <property type="component" value="Unassembled WGS sequence"/>
</dbReference>
<dbReference type="RefSeq" id="WP_377814686.1">
    <property type="nucleotide sequence ID" value="NZ_JBHRSJ010000022.1"/>
</dbReference>
<dbReference type="Pfam" id="PF13407">
    <property type="entry name" value="Peripla_BP_4"/>
    <property type="match status" value="1"/>
</dbReference>
<gene>
    <name evidence="4" type="ORF">ACFOJE_12525</name>
</gene>
<dbReference type="PANTHER" id="PTHR30036">
    <property type="entry name" value="D-XYLOSE-BINDING PERIPLASMIC PROTEIN"/>
    <property type="match status" value="1"/>
</dbReference>
<comment type="similarity">
    <text evidence="2">Belongs to the bacterial solute-binding protein 2 family.</text>
</comment>
<dbReference type="EMBL" id="JBHRSJ010000022">
    <property type="protein sequence ID" value="MFC2973038.1"/>
    <property type="molecule type" value="Genomic_DNA"/>
</dbReference>
<dbReference type="InterPro" id="IPR050555">
    <property type="entry name" value="Bact_Solute-Bind_Prot2"/>
</dbReference>
<dbReference type="Gene3D" id="3.40.50.2300">
    <property type="match status" value="2"/>
</dbReference>
<organism evidence="4 5">
    <name type="scientific">Azotobacter bryophylli</name>
    <dbReference type="NCBI Taxonomy" id="1986537"/>
    <lineage>
        <taxon>Bacteria</taxon>
        <taxon>Pseudomonadati</taxon>
        <taxon>Pseudomonadota</taxon>
        <taxon>Gammaproteobacteria</taxon>
        <taxon>Pseudomonadales</taxon>
        <taxon>Pseudomonadaceae</taxon>
        <taxon>Azotobacter</taxon>
    </lineage>
</organism>
<sequence>MTSPPIRCRLLLGLICGLLLAPLAGAESLRFALVAKTVDPIPFVQAGLGCAEAARAEGDSCILLGPAGPPNFRQQDHILGEALEMGLDGIAVSVSNSRWLAEHSLQRVGRTPLITFDADLEPADRHLRRAYVGFDDRKFGRRLGELAQRLRPQGGLLCLLAGNLYDPNVDIRLRGLREYLSGGRGSERLSGEVGWREHERCPLYTAGDQSVALRQMATMLNSPGVDLIVSLGSWPIQDPERFRRSIGPLLAELQARGTRPPIVIGVGEPNAQQLALLDDGLVQAYLAVGFRELGRLSYRVLKRLAQGEPVPESTLIESRIYLPK</sequence>
<dbReference type="InterPro" id="IPR028082">
    <property type="entry name" value="Peripla_BP_I"/>
</dbReference>
<evidence type="ECO:0000256" key="1">
    <source>
        <dbReference type="ARBA" id="ARBA00004418"/>
    </source>
</evidence>
<comment type="subcellular location">
    <subcellularLocation>
        <location evidence="1">Periplasm</location>
    </subcellularLocation>
</comment>
<name>A0ABV7AVB8_9GAMM</name>
<evidence type="ECO:0000256" key="2">
    <source>
        <dbReference type="ARBA" id="ARBA00007639"/>
    </source>
</evidence>
<feature type="domain" description="Periplasmic binding protein" evidence="3">
    <location>
        <begin position="32"/>
        <end position="308"/>
    </location>
</feature>
<proteinExistence type="inferred from homology"/>
<evidence type="ECO:0000313" key="4">
    <source>
        <dbReference type="EMBL" id="MFC2973038.1"/>
    </source>
</evidence>
<keyword evidence="5" id="KW-1185">Reference proteome</keyword>
<reference evidence="5" key="1">
    <citation type="journal article" date="2019" name="Int. J. Syst. Evol. Microbiol.">
        <title>The Global Catalogue of Microorganisms (GCM) 10K type strain sequencing project: providing services to taxonomists for standard genome sequencing and annotation.</title>
        <authorList>
            <consortium name="The Broad Institute Genomics Platform"/>
            <consortium name="The Broad Institute Genome Sequencing Center for Infectious Disease"/>
            <person name="Wu L."/>
            <person name="Ma J."/>
        </authorList>
    </citation>
    <scope>NUCLEOTIDE SEQUENCE [LARGE SCALE GENOMIC DNA]</scope>
    <source>
        <strain evidence="5">KCTC 62195</strain>
    </source>
</reference>
<dbReference type="PANTHER" id="PTHR30036:SF7">
    <property type="entry name" value="ABC TRANSPORTER PERIPLASMIC-BINDING PROTEIN YPHF"/>
    <property type="match status" value="1"/>
</dbReference>
<evidence type="ECO:0000259" key="3">
    <source>
        <dbReference type="Pfam" id="PF13407"/>
    </source>
</evidence>
<comment type="caution">
    <text evidence="4">The sequence shown here is derived from an EMBL/GenBank/DDBJ whole genome shotgun (WGS) entry which is preliminary data.</text>
</comment>